<sequence length="459" mass="50527">MSHKTIEDVPFNKFHLRMFGVTSGSAFIDGYAIGIIAIAMAVFETEFQMSALMMGLMASSLFIGMFFGGAIFGYVTDIIGRKKMFILDTIIILITSILMFFVTEALQLVVLRIILGIAVGADYPIAGSLMGEFSPKKRRGAILGGMIGLWFVGYALSYVVGYLMLPIGDDSWRWMLISVALPAIILLIARIGMPESPLWLASKGRMKEAQETIKKFLGEGVSLPKEATVPKKKTSYIDIFKNGYGRRTVFLSLFWCLQVAPLFAIGLFIPQILAGFGAVDDAEFLGSAVINVLYLLGILPALYAIEKWGRRPVLTYPFLISGICIAVLGIMANYAFPFVLVLTIFVIYGIFNTGMQTLQWIYPNELFPTNIRATAFGFASGFSRVGAASSTFVFPLILDTFGLQATLFFCAGLYFIGWIISLTMAPETKNMTLEESSSVNINSDETSIYTQAKETNMKN</sequence>
<keyword evidence="10" id="KW-1185">Reference proteome</keyword>
<feature type="transmembrane region" description="Helical" evidence="7">
    <location>
        <begin position="314"/>
        <end position="332"/>
    </location>
</feature>
<dbReference type="CDD" id="cd17316">
    <property type="entry name" value="MFS_SV2_like"/>
    <property type="match status" value="1"/>
</dbReference>
<dbReference type="PRINTS" id="PR00171">
    <property type="entry name" value="SUGRTRNSPORT"/>
</dbReference>
<dbReference type="Proteomes" id="UP000595823">
    <property type="component" value="Chromosome"/>
</dbReference>
<feature type="transmembrane region" description="Helical" evidence="7">
    <location>
        <begin position="84"/>
        <end position="103"/>
    </location>
</feature>
<dbReference type="Gene3D" id="1.20.1250.20">
    <property type="entry name" value="MFS general substrate transporter like domains"/>
    <property type="match status" value="1"/>
</dbReference>
<dbReference type="RefSeq" id="WP_200125376.1">
    <property type="nucleotide sequence ID" value="NZ_CP054705.1"/>
</dbReference>
<evidence type="ECO:0000256" key="5">
    <source>
        <dbReference type="ARBA" id="ARBA00022989"/>
    </source>
</evidence>
<evidence type="ECO:0000256" key="2">
    <source>
        <dbReference type="ARBA" id="ARBA00010992"/>
    </source>
</evidence>
<evidence type="ECO:0000256" key="4">
    <source>
        <dbReference type="ARBA" id="ARBA00022692"/>
    </source>
</evidence>
<keyword evidence="6 7" id="KW-0472">Membrane</keyword>
<dbReference type="AlphaFoldDB" id="A0A7T6Z6G0"/>
<dbReference type="InterPro" id="IPR005829">
    <property type="entry name" value="Sugar_transporter_CS"/>
</dbReference>
<gene>
    <name evidence="9" type="ORF">HUG15_20560</name>
</gene>
<dbReference type="PROSITE" id="PS00217">
    <property type="entry name" value="SUGAR_TRANSPORT_2"/>
    <property type="match status" value="1"/>
</dbReference>
<evidence type="ECO:0000259" key="8">
    <source>
        <dbReference type="PROSITE" id="PS50850"/>
    </source>
</evidence>
<protein>
    <submittedName>
        <fullName evidence="9">MFS transporter</fullName>
    </submittedName>
</protein>
<dbReference type="GO" id="GO:0005351">
    <property type="term" value="F:carbohydrate:proton symporter activity"/>
    <property type="evidence" value="ECO:0007669"/>
    <property type="project" value="TreeGrafter"/>
</dbReference>
<reference evidence="9 10" key="1">
    <citation type="submission" date="2020-06" db="EMBL/GenBank/DDBJ databases">
        <title>Genomic analysis of Salicibibacter sp. NKC5-3.</title>
        <authorList>
            <person name="Oh Y.J."/>
        </authorList>
    </citation>
    <scope>NUCLEOTIDE SEQUENCE [LARGE SCALE GENOMIC DNA]</scope>
    <source>
        <strain evidence="9 10">NKC5-3</strain>
    </source>
</reference>
<dbReference type="InterPro" id="IPR050360">
    <property type="entry name" value="MFS_Sugar_Transporters"/>
</dbReference>
<feature type="transmembrane region" description="Helical" evidence="7">
    <location>
        <begin position="284"/>
        <end position="305"/>
    </location>
</feature>
<feature type="transmembrane region" description="Helical" evidence="7">
    <location>
        <begin position="171"/>
        <end position="193"/>
    </location>
</feature>
<dbReference type="GO" id="GO:0005886">
    <property type="term" value="C:plasma membrane"/>
    <property type="evidence" value="ECO:0007669"/>
    <property type="project" value="UniProtKB-SubCell"/>
</dbReference>
<dbReference type="InterPro" id="IPR003663">
    <property type="entry name" value="Sugar/inositol_transpt"/>
</dbReference>
<dbReference type="PANTHER" id="PTHR48022:SF2">
    <property type="entry name" value="PLASTIDIC GLUCOSE TRANSPORTER 4"/>
    <property type="match status" value="1"/>
</dbReference>
<comment type="similarity">
    <text evidence="2">Belongs to the major facilitator superfamily. Sugar transporter (TC 2.A.1.1) family.</text>
</comment>
<feature type="domain" description="Major facilitator superfamily (MFS) profile" evidence="8">
    <location>
        <begin position="18"/>
        <end position="429"/>
    </location>
</feature>
<dbReference type="EMBL" id="CP054705">
    <property type="protein sequence ID" value="QQK77740.1"/>
    <property type="molecule type" value="Genomic_DNA"/>
</dbReference>
<keyword evidence="4 7" id="KW-0812">Transmembrane</keyword>
<evidence type="ECO:0000256" key="3">
    <source>
        <dbReference type="ARBA" id="ARBA00022448"/>
    </source>
</evidence>
<feature type="transmembrane region" description="Helical" evidence="7">
    <location>
        <begin position="49"/>
        <end position="72"/>
    </location>
</feature>
<feature type="transmembrane region" description="Helical" evidence="7">
    <location>
        <begin position="141"/>
        <end position="165"/>
    </location>
</feature>
<dbReference type="PROSITE" id="PS50850">
    <property type="entry name" value="MFS"/>
    <property type="match status" value="1"/>
</dbReference>
<dbReference type="PANTHER" id="PTHR48022">
    <property type="entry name" value="PLASTIDIC GLUCOSE TRANSPORTER 4"/>
    <property type="match status" value="1"/>
</dbReference>
<comment type="subcellular location">
    <subcellularLocation>
        <location evidence="1">Cell membrane</location>
        <topology evidence="1">Multi-pass membrane protein</topology>
    </subcellularLocation>
</comment>
<dbReference type="Pfam" id="PF00083">
    <property type="entry name" value="Sugar_tr"/>
    <property type="match status" value="1"/>
</dbReference>
<dbReference type="SUPFAM" id="SSF103473">
    <property type="entry name" value="MFS general substrate transporter"/>
    <property type="match status" value="1"/>
</dbReference>
<dbReference type="InterPro" id="IPR020846">
    <property type="entry name" value="MFS_dom"/>
</dbReference>
<evidence type="ECO:0000256" key="1">
    <source>
        <dbReference type="ARBA" id="ARBA00004651"/>
    </source>
</evidence>
<keyword evidence="3" id="KW-0813">Transport</keyword>
<organism evidence="9 10">
    <name type="scientific">Salicibibacter cibarius</name>
    <dbReference type="NCBI Taxonomy" id="2743000"/>
    <lineage>
        <taxon>Bacteria</taxon>
        <taxon>Bacillati</taxon>
        <taxon>Bacillota</taxon>
        <taxon>Bacilli</taxon>
        <taxon>Bacillales</taxon>
        <taxon>Bacillaceae</taxon>
        <taxon>Salicibibacter</taxon>
    </lineage>
</organism>
<feature type="transmembrane region" description="Helical" evidence="7">
    <location>
        <begin position="403"/>
        <end position="425"/>
    </location>
</feature>
<evidence type="ECO:0000256" key="7">
    <source>
        <dbReference type="SAM" id="Phobius"/>
    </source>
</evidence>
<evidence type="ECO:0000313" key="10">
    <source>
        <dbReference type="Proteomes" id="UP000595823"/>
    </source>
</evidence>
<feature type="transmembrane region" description="Helical" evidence="7">
    <location>
        <begin position="21"/>
        <end position="43"/>
    </location>
</feature>
<evidence type="ECO:0000256" key="6">
    <source>
        <dbReference type="ARBA" id="ARBA00023136"/>
    </source>
</evidence>
<feature type="transmembrane region" description="Helical" evidence="7">
    <location>
        <begin position="249"/>
        <end position="272"/>
    </location>
</feature>
<feature type="transmembrane region" description="Helical" evidence="7">
    <location>
        <begin position="109"/>
        <end position="129"/>
    </location>
</feature>
<dbReference type="InterPro" id="IPR005828">
    <property type="entry name" value="MFS_sugar_transport-like"/>
</dbReference>
<keyword evidence="5 7" id="KW-1133">Transmembrane helix</keyword>
<accession>A0A7T6Z6G0</accession>
<proteinExistence type="inferred from homology"/>
<dbReference type="KEGG" id="scia:HUG15_20560"/>
<evidence type="ECO:0000313" key="9">
    <source>
        <dbReference type="EMBL" id="QQK77740.1"/>
    </source>
</evidence>
<name>A0A7T6Z6G0_9BACI</name>
<dbReference type="InterPro" id="IPR036259">
    <property type="entry name" value="MFS_trans_sf"/>
</dbReference>